<accession>A0A183DE23</accession>
<dbReference type="GO" id="GO:0016020">
    <property type="term" value="C:membrane"/>
    <property type="evidence" value="ECO:0007669"/>
    <property type="project" value="InterPro"/>
</dbReference>
<dbReference type="AlphaFoldDB" id="A0A183DE23"/>
<dbReference type="SUPFAM" id="SSF49313">
    <property type="entry name" value="Cadherin-like"/>
    <property type="match status" value="1"/>
</dbReference>
<dbReference type="GO" id="GO:0007156">
    <property type="term" value="P:homophilic cell adhesion via plasma membrane adhesion molecules"/>
    <property type="evidence" value="ECO:0007669"/>
    <property type="project" value="InterPro"/>
</dbReference>
<reference evidence="3" key="1">
    <citation type="submission" date="2016-06" db="UniProtKB">
        <authorList>
            <consortium name="WormBaseParasite"/>
        </authorList>
    </citation>
    <scope>IDENTIFICATION</scope>
</reference>
<evidence type="ECO:0000259" key="2">
    <source>
        <dbReference type="PROSITE" id="PS50268"/>
    </source>
</evidence>
<name>A0A183DE23_9BILA</name>
<feature type="domain" description="Cadherin" evidence="2">
    <location>
        <begin position="46"/>
        <end position="123"/>
    </location>
</feature>
<dbReference type="InterPro" id="IPR002126">
    <property type="entry name" value="Cadherin-like_dom"/>
</dbReference>
<dbReference type="InterPro" id="IPR015919">
    <property type="entry name" value="Cadherin-like_sf"/>
</dbReference>
<dbReference type="PROSITE" id="PS50268">
    <property type="entry name" value="CADHERIN_2"/>
    <property type="match status" value="1"/>
</dbReference>
<protein>
    <submittedName>
        <fullName evidence="3">Cadherin domain-containing protein</fullName>
    </submittedName>
</protein>
<organism evidence="3">
    <name type="scientific">Gongylonema pulchrum</name>
    <dbReference type="NCBI Taxonomy" id="637853"/>
    <lineage>
        <taxon>Eukaryota</taxon>
        <taxon>Metazoa</taxon>
        <taxon>Ecdysozoa</taxon>
        <taxon>Nematoda</taxon>
        <taxon>Chromadorea</taxon>
        <taxon>Rhabditida</taxon>
        <taxon>Spirurina</taxon>
        <taxon>Spiruromorpha</taxon>
        <taxon>Spiruroidea</taxon>
        <taxon>Gongylonematidae</taxon>
        <taxon>Gongylonema</taxon>
    </lineage>
</organism>
<sequence>LSYSFIHADAQFSIDSDGRINTTMPLKLNQSYHLTVKNAKPRLLNEDRWTRLTISDADAVGETIGLIEADDPDGDQLWWKLTDGNYNNTFAIRCDTGELYLAKSLDYISMDISEVKLKFVVSDGLNTTEGTVSGIDGSFQEYA</sequence>
<keyword evidence="1" id="KW-0106">Calcium</keyword>
<evidence type="ECO:0000256" key="1">
    <source>
        <dbReference type="PROSITE-ProRule" id="PRU00043"/>
    </source>
</evidence>
<dbReference type="CDD" id="cd11304">
    <property type="entry name" value="Cadherin_repeat"/>
    <property type="match status" value="1"/>
</dbReference>
<proteinExistence type="predicted"/>
<dbReference type="Gene3D" id="2.60.40.60">
    <property type="entry name" value="Cadherins"/>
    <property type="match status" value="1"/>
</dbReference>
<dbReference type="GO" id="GO:0005509">
    <property type="term" value="F:calcium ion binding"/>
    <property type="evidence" value="ECO:0007669"/>
    <property type="project" value="UniProtKB-UniRule"/>
</dbReference>
<evidence type="ECO:0000313" key="3">
    <source>
        <dbReference type="WBParaSite" id="GPUH_0000697301-mRNA-1"/>
    </source>
</evidence>
<dbReference type="WBParaSite" id="GPUH_0000697301-mRNA-1">
    <property type="protein sequence ID" value="GPUH_0000697301-mRNA-1"/>
    <property type="gene ID" value="GPUH_0000697301"/>
</dbReference>